<comment type="caution">
    <text evidence="1">The sequence shown here is derived from an EMBL/GenBank/DDBJ whole genome shotgun (WGS) entry which is preliminary data.</text>
</comment>
<organism evidence="1 2">
    <name type="scientific">Ensete ventricosum</name>
    <name type="common">Abyssinian banana</name>
    <name type="synonym">Musa ensete</name>
    <dbReference type="NCBI Taxonomy" id="4639"/>
    <lineage>
        <taxon>Eukaryota</taxon>
        <taxon>Viridiplantae</taxon>
        <taxon>Streptophyta</taxon>
        <taxon>Embryophyta</taxon>
        <taxon>Tracheophyta</taxon>
        <taxon>Spermatophyta</taxon>
        <taxon>Magnoliopsida</taxon>
        <taxon>Liliopsida</taxon>
        <taxon>Zingiberales</taxon>
        <taxon>Musaceae</taxon>
        <taxon>Ensete</taxon>
    </lineage>
</organism>
<dbReference type="AlphaFoldDB" id="A0A426XB42"/>
<dbReference type="EMBL" id="AMZH03023224">
    <property type="protein sequence ID" value="RRT36703.1"/>
    <property type="molecule type" value="Genomic_DNA"/>
</dbReference>
<dbReference type="Proteomes" id="UP000287651">
    <property type="component" value="Unassembled WGS sequence"/>
</dbReference>
<proteinExistence type="predicted"/>
<evidence type="ECO:0000313" key="1">
    <source>
        <dbReference type="EMBL" id="RRT36703.1"/>
    </source>
</evidence>
<sequence length="106" mass="11588">MSVGATASGFCSVIEGCPWRRRRVVGKTDEVIGANVAVFDCSTENPNRTEGFRRSCGIFFAASAAGASSVVADVRRRRVRHEDHRCFQSTPVFRRPSPPCASSMLH</sequence>
<protein>
    <submittedName>
        <fullName evidence="1">Uncharacterized protein</fullName>
    </submittedName>
</protein>
<accession>A0A426XB42</accession>
<gene>
    <name evidence="1" type="ORF">B296_00054582</name>
</gene>
<name>A0A426XB42_ENSVE</name>
<reference evidence="1 2" key="1">
    <citation type="journal article" date="2014" name="Agronomy (Basel)">
        <title>A Draft Genome Sequence for Ensete ventricosum, the Drought-Tolerant Tree Against Hunger.</title>
        <authorList>
            <person name="Harrison J."/>
            <person name="Moore K.A."/>
            <person name="Paszkiewicz K."/>
            <person name="Jones T."/>
            <person name="Grant M."/>
            <person name="Ambacheew D."/>
            <person name="Muzemil S."/>
            <person name="Studholme D.J."/>
        </authorList>
    </citation>
    <scope>NUCLEOTIDE SEQUENCE [LARGE SCALE GENOMIC DNA]</scope>
</reference>
<evidence type="ECO:0000313" key="2">
    <source>
        <dbReference type="Proteomes" id="UP000287651"/>
    </source>
</evidence>